<protein>
    <submittedName>
        <fullName evidence="1">Uncharacterized protein</fullName>
    </submittedName>
</protein>
<evidence type="ECO:0000313" key="2">
    <source>
        <dbReference type="Proteomes" id="UP000299102"/>
    </source>
</evidence>
<accession>A0A4C2AE94</accession>
<keyword evidence="2" id="KW-1185">Reference proteome</keyword>
<gene>
    <name evidence="1" type="ORF">EVAR_69749_1</name>
</gene>
<comment type="caution">
    <text evidence="1">The sequence shown here is derived from an EMBL/GenBank/DDBJ whole genome shotgun (WGS) entry which is preliminary data.</text>
</comment>
<dbReference type="PANTHER" id="PTHR46114:SF1">
    <property type="entry name" value="ZAD DOMAIN-CONTAINING PROTEIN"/>
    <property type="match status" value="1"/>
</dbReference>
<reference evidence="1 2" key="1">
    <citation type="journal article" date="2019" name="Commun. Biol.">
        <title>The bagworm genome reveals a unique fibroin gene that provides high tensile strength.</title>
        <authorList>
            <person name="Kono N."/>
            <person name="Nakamura H."/>
            <person name="Ohtoshi R."/>
            <person name="Tomita M."/>
            <person name="Numata K."/>
            <person name="Arakawa K."/>
        </authorList>
    </citation>
    <scope>NUCLEOTIDE SEQUENCE [LARGE SCALE GENOMIC DNA]</scope>
</reference>
<evidence type="ECO:0000313" key="1">
    <source>
        <dbReference type="EMBL" id="GBP97509.1"/>
    </source>
</evidence>
<organism evidence="1 2">
    <name type="scientific">Eumeta variegata</name>
    <name type="common">Bagworm moth</name>
    <name type="synonym">Eumeta japonica</name>
    <dbReference type="NCBI Taxonomy" id="151549"/>
    <lineage>
        <taxon>Eukaryota</taxon>
        <taxon>Metazoa</taxon>
        <taxon>Ecdysozoa</taxon>
        <taxon>Arthropoda</taxon>
        <taxon>Hexapoda</taxon>
        <taxon>Insecta</taxon>
        <taxon>Pterygota</taxon>
        <taxon>Neoptera</taxon>
        <taxon>Endopterygota</taxon>
        <taxon>Lepidoptera</taxon>
        <taxon>Glossata</taxon>
        <taxon>Ditrysia</taxon>
        <taxon>Tineoidea</taxon>
        <taxon>Psychidae</taxon>
        <taxon>Oiketicinae</taxon>
        <taxon>Eumeta</taxon>
    </lineage>
</organism>
<dbReference type="PANTHER" id="PTHR46114">
    <property type="entry name" value="APPLE DOMAIN-CONTAINING PROTEIN"/>
    <property type="match status" value="1"/>
</dbReference>
<dbReference type="AlphaFoldDB" id="A0A4C2AE94"/>
<name>A0A4C2AE94_EUMVA</name>
<sequence>MNLNEKEAWVSFKQVVTKFLGNEKYPEYVSIVATMLQKFKTLGCLMSLKIHFLNSHLDYFPENLGDVSEEQGERFHQDIKVMEKRYQGRWNTNMMGDYCWSLHREVQQATHRRKSYTRSFKQKR</sequence>
<proteinExistence type="predicted"/>
<dbReference type="Proteomes" id="UP000299102">
    <property type="component" value="Unassembled WGS sequence"/>
</dbReference>
<dbReference type="EMBL" id="BGZK01002944">
    <property type="protein sequence ID" value="GBP97509.1"/>
    <property type="molecule type" value="Genomic_DNA"/>
</dbReference>
<dbReference type="OrthoDB" id="8063408at2759"/>